<feature type="domain" description="C2H2-type" evidence="3">
    <location>
        <begin position="101"/>
        <end position="131"/>
    </location>
</feature>
<dbReference type="Pfam" id="PF00096">
    <property type="entry name" value="zf-C2H2"/>
    <property type="match status" value="1"/>
</dbReference>
<dbReference type="OrthoDB" id="2687452at2759"/>
<gene>
    <name evidence="4" type="ORF">N0V91_005291</name>
</gene>
<reference evidence="4" key="1">
    <citation type="submission" date="2022-10" db="EMBL/GenBank/DDBJ databases">
        <title>Tapping the CABI collections for fungal endophytes: first genome assemblies for Collariella, Neodidymelliopsis, Ascochyta clinopodiicola, Didymella pomorum, Didymosphaeria variabile, Neocosmospora piperis and Neocucurbitaria cava.</title>
        <authorList>
            <person name="Hill R."/>
        </authorList>
    </citation>
    <scope>NUCLEOTIDE SEQUENCE</scope>
    <source>
        <strain evidence="4">IMI 355091</strain>
    </source>
</reference>
<sequence>MPFFNAAPINGYQYYWPGSTQSALIARPYVPYYSPSTGPTTYVPTSPSALPGLDASAAGNDADTQTSDNNGAHRCPHGCRGTFRRDGDYRRHMRKHVKPRYRCPVMDCDMTFYRADKMRDHLRQGHKGLKL</sequence>
<name>A0A9W9D6T8_9PLEO</name>
<evidence type="ECO:0000313" key="4">
    <source>
        <dbReference type="EMBL" id="KAJ4405341.1"/>
    </source>
</evidence>
<evidence type="ECO:0000259" key="3">
    <source>
        <dbReference type="PROSITE" id="PS50157"/>
    </source>
</evidence>
<dbReference type="SUPFAM" id="SSF57667">
    <property type="entry name" value="beta-beta-alpha zinc fingers"/>
    <property type="match status" value="1"/>
</dbReference>
<dbReference type="PROSITE" id="PS00028">
    <property type="entry name" value="ZINC_FINGER_C2H2_1"/>
    <property type="match status" value="2"/>
</dbReference>
<dbReference type="InterPro" id="IPR036236">
    <property type="entry name" value="Znf_C2H2_sf"/>
</dbReference>
<feature type="region of interest" description="Disordered" evidence="2">
    <location>
        <begin position="43"/>
        <end position="74"/>
    </location>
</feature>
<dbReference type="Gene3D" id="3.30.160.60">
    <property type="entry name" value="Classic Zinc Finger"/>
    <property type="match status" value="1"/>
</dbReference>
<keyword evidence="1" id="KW-0862">Zinc</keyword>
<evidence type="ECO:0000313" key="5">
    <source>
        <dbReference type="Proteomes" id="UP001140510"/>
    </source>
</evidence>
<keyword evidence="5" id="KW-1185">Reference proteome</keyword>
<dbReference type="AlphaFoldDB" id="A0A9W9D6T8"/>
<accession>A0A9W9D6T8</accession>
<organism evidence="4 5">
    <name type="scientific">Didymella pomorum</name>
    <dbReference type="NCBI Taxonomy" id="749634"/>
    <lineage>
        <taxon>Eukaryota</taxon>
        <taxon>Fungi</taxon>
        <taxon>Dikarya</taxon>
        <taxon>Ascomycota</taxon>
        <taxon>Pezizomycotina</taxon>
        <taxon>Dothideomycetes</taxon>
        <taxon>Pleosporomycetidae</taxon>
        <taxon>Pleosporales</taxon>
        <taxon>Pleosporineae</taxon>
        <taxon>Didymellaceae</taxon>
        <taxon>Didymella</taxon>
    </lineage>
</organism>
<evidence type="ECO:0000256" key="1">
    <source>
        <dbReference type="PROSITE-ProRule" id="PRU00042"/>
    </source>
</evidence>
<dbReference type="SMART" id="SM00355">
    <property type="entry name" value="ZnF_C2H2"/>
    <property type="match status" value="2"/>
</dbReference>
<keyword evidence="1" id="KW-0863">Zinc-finger</keyword>
<dbReference type="InterPro" id="IPR013087">
    <property type="entry name" value="Znf_C2H2_type"/>
</dbReference>
<dbReference type="Proteomes" id="UP001140510">
    <property type="component" value="Unassembled WGS sequence"/>
</dbReference>
<keyword evidence="1" id="KW-0479">Metal-binding</keyword>
<feature type="domain" description="C2H2-type" evidence="3">
    <location>
        <begin position="73"/>
        <end position="101"/>
    </location>
</feature>
<protein>
    <recommendedName>
        <fullName evidence="3">C2H2-type domain-containing protein</fullName>
    </recommendedName>
</protein>
<evidence type="ECO:0000256" key="2">
    <source>
        <dbReference type="SAM" id="MobiDB-lite"/>
    </source>
</evidence>
<dbReference type="PROSITE" id="PS50157">
    <property type="entry name" value="ZINC_FINGER_C2H2_2"/>
    <property type="match status" value="2"/>
</dbReference>
<dbReference type="EMBL" id="JAPEVA010000035">
    <property type="protein sequence ID" value="KAJ4405341.1"/>
    <property type="molecule type" value="Genomic_DNA"/>
</dbReference>
<dbReference type="GO" id="GO:0008270">
    <property type="term" value="F:zinc ion binding"/>
    <property type="evidence" value="ECO:0007669"/>
    <property type="project" value="UniProtKB-KW"/>
</dbReference>
<proteinExistence type="predicted"/>
<comment type="caution">
    <text evidence="4">The sequence shown here is derived from an EMBL/GenBank/DDBJ whole genome shotgun (WGS) entry which is preliminary data.</text>
</comment>